<organism evidence="2 3">
    <name type="scientific">Gulosibacter macacae</name>
    <dbReference type="NCBI Taxonomy" id="2488791"/>
    <lineage>
        <taxon>Bacteria</taxon>
        <taxon>Bacillati</taxon>
        <taxon>Actinomycetota</taxon>
        <taxon>Actinomycetes</taxon>
        <taxon>Micrococcales</taxon>
        <taxon>Microbacteriaceae</taxon>
        <taxon>Gulosibacter</taxon>
    </lineage>
</organism>
<proteinExistence type="predicted"/>
<keyword evidence="1" id="KW-0812">Transmembrane</keyword>
<sequence length="124" mass="13168">MTTDFHPYEDEEASLRRAPSLRFTISLMVVLGLIGLGLLATAGFLRYYPIGISTPQVDRCGSIAEPLVLSDTGPAPLELREAACAQALNQAGGEAMMAASIGIAMLVALVVVVIITIRRRARAN</sequence>
<comment type="caution">
    <text evidence="2">The sequence shown here is derived from an EMBL/GenBank/DDBJ whole genome shotgun (WGS) entry which is preliminary data.</text>
</comment>
<dbReference type="RefSeq" id="WP_124971289.1">
    <property type="nucleotide sequence ID" value="NZ_RQVS01000005.1"/>
</dbReference>
<dbReference type="AlphaFoldDB" id="A0A3P3VYC8"/>
<feature type="transmembrane region" description="Helical" evidence="1">
    <location>
        <begin position="21"/>
        <end position="45"/>
    </location>
</feature>
<dbReference type="Proteomes" id="UP000274391">
    <property type="component" value="Unassembled WGS sequence"/>
</dbReference>
<evidence type="ECO:0000256" key="1">
    <source>
        <dbReference type="SAM" id="Phobius"/>
    </source>
</evidence>
<keyword evidence="1" id="KW-0472">Membrane</keyword>
<evidence type="ECO:0000313" key="3">
    <source>
        <dbReference type="Proteomes" id="UP000274391"/>
    </source>
</evidence>
<reference evidence="2 3" key="1">
    <citation type="submission" date="2018-11" db="EMBL/GenBank/DDBJ databases">
        <title>YIM 102482-1 draft genome.</title>
        <authorList>
            <person name="Li G."/>
            <person name="Jiang Y."/>
        </authorList>
    </citation>
    <scope>NUCLEOTIDE SEQUENCE [LARGE SCALE GENOMIC DNA]</scope>
    <source>
        <strain evidence="2 3">YIM 102482-1</strain>
    </source>
</reference>
<name>A0A3P3VYC8_9MICO</name>
<protein>
    <submittedName>
        <fullName evidence="2">Uncharacterized protein</fullName>
    </submittedName>
</protein>
<evidence type="ECO:0000313" key="2">
    <source>
        <dbReference type="EMBL" id="RRJ87317.1"/>
    </source>
</evidence>
<gene>
    <name evidence="2" type="ORF">EG850_05805</name>
</gene>
<feature type="transmembrane region" description="Helical" evidence="1">
    <location>
        <begin position="95"/>
        <end position="117"/>
    </location>
</feature>
<accession>A0A3P3VYC8</accession>
<keyword evidence="3" id="KW-1185">Reference proteome</keyword>
<dbReference type="EMBL" id="RQVS01000005">
    <property type="protein sequence ID" value="RRJ87317.1"/>
    <property type="molecule type" value="Genomic_DNA"/>
</dbReference>
<keyword evidence="1" id="KW-1133">Transmembrane helix</keyword>